<dbReference type="InterPro" id="IPR011991">
    <property type="entry name" value="ArsR-like_HTH"/>
</dbReference>
<dbReference type="PANTHER" id="PTHR38600:SF2">
    <property type="entry name" value="SLL0088 PROTEIN"/>
    <property type="match status" value="1"/>
</dbReference>
<reference evidence="3" key="1">
    <citation type="journal article" date="2019" name="Int. J. Syst. Evol. Microbiol.">
        <title>The Global Catalogue of Microorganisms (GCM) 10K type strain sequencing project: providing services to taxonomists for standard genome sequencing and annotation.</title>
        <authorList>
            <consortium name="The Broad Institute Genomics Platform"/>
            <consortium name="The Broad Institute Genome Sequencing Center for Infectious Disease"/>
            <person name="Wu L."/>
            <person name="Ma J."/>
        </authorList>
    </citation>
    <scope>NUCLEOTIDE SEQUENCE [LARGE SCALE GENOMIC DNA]</scope>
    <source>
        <strain evidence="3">CGMCC 4.7683</strain>
    </source>
</reference>
<name>A0ABQ3L4S0_9PSEU</name>
<dbReference type="Gene3D" id="1.10.10.10">
    <property type="entry name" value="Winged helix-like DNA-binding domain superfamily/Winged helix DNA-binding domain"/>
    <property type="match status" value="1"/>
</dbReference>
<dbReference type="CDD" id="cd00090">
    <property type="entry name" value="HTH_ARSR"/>
    <property type="match status" value="1"/>
</dbReference>
<dbReference type="InterPro" id="IPR036390">
    <property type="entry name" value="WH_DNA-bd_sf"/>
</dbReference>
<dbReference type="InterPro" id="IPR001845">
    <property type="entry name" value="HTH_ArsR_DNA-bd_dom"/>
</dbReference>
<accession>A0ABQ3L4S0</accession>
<protein>
    <submittedName>
        <fullName evidence="2">Transcriptional regulator</fullName>
    </submittedName>
</protein>
<dbReference type="PRINTS" id="PR00778">
    <property type="entry name" value="HTHARSR"/>
</dbReference>
<dbReference type="InterPro" id="IPR036388">
    <property type="entry name" value="WH-like_DNA-bd_sf"/>
</dbReference>
<dbReference type="PROSITE" id="PS50987">
    <property type="entry name" value="HTH_ARSR_2"/>
    <property type="match status" value="1"/>
</dbReference>
<proteinExistence type="predicted"/>
<dbReference type="Proteomes" id="UP000635387">
    <property type="component" value="Unassembled WGS sequence"/>
</dbReference>
<evidence type="ECO:0000313" key="2">
    <source>
        <dbReference type="EMBL" id="GHH02361.1"/>
    </source>
</evidence>
<dbReference type="SMART" id="SM00418">
    <property type="entry name" value="HTH_ARSR"/>
    <property type="match status" value="1"/>
</dbReference>
<gene>
    <name evidence="2" type="ORF">GCM10017790_03360</name>
</gene>
<feature type="domain" description="HTH arsR-type" evidence="1">
    <location>
        <begin position="6"/>
        <end position="100"/>
    </location>
</feature>
<dbReference type="NCBIfam" id="NF033788">
    <property type="entry name" value="HTH_metalloreg"/>
    <property type="match status" value="1"/>
</dbReference>
<dbReference type="SUPFAM" id="SSF46785">
    <property type="entry name" value="Winged helix' DNA-binding domain"/>
    <property type="match status" value="1"/>
</dbReference>
<dbReference type="EMBL" id="BNAY01000001">
    <property type="protein sequence ID" value="GHH02361.1"/>
    <property type="molecule type" value="Genomic_DNA"/>
</dbReference>
<keyword evidence="3" id="KW-1185">Reference proteome</keyword>
<sequence>MSKAMRSTAEDERLDALFTALADRTRRDIVARLSESEATVKELAEPYAMSMQAVSQHLGVLERSGLISRGRHRQTRPCRLEPEALEAAVSWIEESRRTWTERMDRLETHLAHLQRQENQ</sequence>
<dbReference type="PANTHER" id="PTHR38600">
    <property type="entry name" value="TRANSCRIPTIONAL REGULATORY PROTEIN"/>
    <property type="match status" value="1"/>
</dbReference>
<organism evidence="2 3">
    <name type="scientific">Amycolatopsis oliviviridis</name>
    <dbReference type="NCBI Taxonomy" id="1471590"/>
    <lineage>
        <taxon>Bacteria</taxon>
        <taxon>Bacillati</taxon>
        <taxon>Actinomycetota</taxon>
        <taxon>Actinomycetes</taxon>
        <taxon>Pseudonocardiales</taxon>
        <taxon>Pseudonocardiaceae</taxon>
        <taxon>Amycolatopsis</taxon>
    </lineage>
</organism>
<dbReference type="Pfam" id="PF12840">
    <property type="entry name" value="HTH_20"/>
    <property type="match status" value="1"/>
</dbReference>
<evidence type="ECO:0000313" key="3">
    <source>
        <dbReference type="Proteomes" id="UP000635387"/>
    </source>
</evidence>
<comment type="caution">
    <text evidence="2">The sequence shown here is derived from an EMBL/GenBank/DDBJ whole genome shotgun (WGS) entry which is preliminary data.</text>
</comment>
<evidence type="ECO:0000259" key="1">
    <source>
        <dbReference type="PROSITE" id="PS50987"/>
    </source>
</evidence>